<reference evidence="11 12" key="1">
    <citation type="journal article" date="2016" name="G3 (Bethesda)">
        <title>First Draft Assembly and Annotation of the Genome of a California Endemic Oak Quercus lobata Nee (Fagaceae).</title>
        <authorList>
            <person name="Sork V.L."/>
            <person name="Fitz-Gibbon S.T."/>
            <person name="Puiu D."/>
            <person name="Crepeau M."/>
            <person name="Gugger P.F."/>
            <person name="Sherman R."/>
            <person name="Stevens K."/>
            <person name="Langley C.H."/>
            <person name="Pellegrini M."/>
            <person name="Salzberg S.L."/>
        </authorList>
    </citation>
    <scope>NUCLEOTIDE SEQUENCE [LARGE SCALE GENOMIC DNA]</scope>
    <source>
        <strain evidence="11 12">cv. SW786</strain>
    </source>
</reference>
<dbReference type="Gene3D" id="3.40.50.300">
    <property type="entry name" value="P-loop containing nucleotide triphosphate hydrolases"/>
    <property type="match status" value="1"/>
</dbReference>
<sequence length="1005" mass="116346">MPKKQKKNERRRTEKKEKLENAEERVKISCHLLFRYSCVNQTNFHFQLPTMAWALVSTIKDQLSSFIASEFSSIANVKGEVQKLESKFHIIQAMLNDAEKRQVKEEAVKLWLDKLKDVSYQVDDVLDEWNTAMIKEKIEKQQKDEEEKAETRAAKKRKVWLPVSIPNLFQHRVIAREIKELNEKLDEINKEREMFGFELSRAIEVVERPKTTSFVDVAKILGRDEVRKDLVSILLGEGNQKEERSPYVISLVGMGGIGKTTLAQLAYNEVKTHFDMKVWVCVSNSFNKYKIAMEILESIQYKSPNMTASQSSLESEILEFLESQSPNMTALQTLLETICRKVEGKKFFLVLDDVWNEDSTMWEPFKLALKCVANGSRILVTTRKTRVAEIMESVSIINLKELSKEDCWLVFSKIAFFDRDSNQREQLEGLGRQIVEKCKGLPLAAKTLGSLMRFKRSIQEWKSVLDSNLWQLEDAEIKSIFAPLLFSYYDLSSPLRRCFSFCAVFPKGYVFSIDELVFMWIAQGYIKSNANMEIEIMARDYFENLAIRSLFQDFEKDKDDGKIIRCKMHDIVHDVAQLMSKNECFTINSDINLGLDYKNARHLQLKILKEAQIPESIYSASNLRTLILVFQGDYNLSTLFQHFRCLRTLTLNFEYGDMLKELPDVVENFIHLRYLFLHKYDDNLPETICNLCNLQYLKVTIGRRFKKLPQGMSKLINLRHLILDENGYIFEPIDFPRGIGKLTSLRTLSHFNISAKNNSTGCKLGELKNLNYLSGSLKIRGLGNVVDACEAKNAQLNKKIGLHTLDLNFHRENDMRMGNDDELVLNALETPPELEKLSIFWYEGTTISFNSTMLLTKLKTLYLEGCIKLESLSSLWKLTFLELLTITNAHSLKKVGVEFLGIESENKKDNKIKIFPNLKYLCFMELYEWEEWTGKEGMREAGENEEDCFDIMPCLEELIILWCPKLNSLPNFLGSTGLKKLEIQGNQILSERGLTQDFPYPRNQD</sequence>
<dbReference type="InterPro" id="IPR042197">
    <property type="entry name" value="Apaf_helical"/>
</dbReference>
<dbReference type="InterPro" id="IPR027417">
    <property type="entry name" value="P-loop_NTPase"/>
</dbReference>
<dbReference type="Gene3D" id="3.80.10.10">
    <property type="entry name" value="Ribonuclease Inhibitor"/>
    <property type="match status" value="1"/>
</dbReference>
<dbReference type="AlphaFoldDB" id="A0A7N2L4T6"/>
<dbReference type="Pfam" id="PF25019">
    <property type="entry name" value="LRR_R13L1-DRL21"/>
    <property type="match status" value="1"/>
</dbReference>
<evidence type="ECO:0000259" key="9">
    <source>
        <dbReference type="Pfam" id="PF23559"/>
    </source>
</evidence>
<dbReference type="InterPro" id="IPR038005">
    <property type="entry name" value="RX-like_CC"/>
</dbReference>
<feature type="domain" description="NB-ARC" evidence="7">
    <location>
        <begin position="242"/>
        <end position="418"/>
    </location>
</feature>
<evidence type="ECO:0000256" key="3">
    <source>
        <dbReference type="ARBA" id="ARBA00022741"/>
    </source>
</evidence>
<dbReference type="GO" id="GO:0005524">
    <property type="term" value="F:ATP binding"/>
    <property type="evidence" value="ECO:0007669"/>
    <property type="project" value="UniProtKB-KW"/>
</dbReference>
<dbReference type="Gene3D" id="1.20.5.4130">
    <property type="match status" value="1"/>
</dbReference>
<name>A0A7N2L4T6_QUELO</name>
<evidence type="ECO:0000259" key="10">
    <source>
        <dbReference type="Pfam" id="PF25019"/>
    </source>
</evidence>
<dbReference type="PANTHER" id="PTHR36766:SF40">
    <property type="entry name" value="DISEASE RESISTANCE PROTEIN RGA3"/>
    <property type="match status" value="1"/>
</dbReference>
<dbReference type="InterPro" id="IPR056789">
    <property type="entry name" value="LRR_R13L1-DRL21"/>
</dbReference>
<dbReference type="Gramene" id="QL03p010371:mrna">
    <property type="protein sequence ID" value="QL03p010371:mrna"/>
    <property type="gene ID" value="QL03p010371"/>
</dbReference>
<dbReference type="Proteomes" id="UP000594261">
    <property type="component" value="Chromosome 3"/>
</dbReference>
<dbReference type="Pfam" id="PF23559">
    <property type="entry name" value="WHD_DRP"/>
    <property type="match status" value="1"/>
</dbReference>
<dbReference type="InterPro" id="IPR058922">
    <property type="entry name" value="WHD_DRP"/>
</dbReference>
<protein>
    <submittedName>
        <fullName evidence="11">Uncharacterized protein</fullName>
    </submittedName>
</protein>
<dbReference type="OMA" id="FRHIESE"/>
<evidence type="ECO:0000313" key="11">
    <source>
        <dbReference type="EnsemblPlants" id="QL03p010371:mrna"/>
    </source>
</evidence>
<dbReference type="GO" id="GO:0006952">
    <property type="term" value="P:defense response"/>
    <property type="evidence" value="ECO:0007669"/>
    <property type="project" value="UniProtKB-KW"/>
</dbReference>
<dbReference type="SUPFAM" id="SSF52540">
    <property type="entry name" value="P-loop containing nucleoside triphosphate hydrolases"/>
    <property type="match status" value="1"/>
</dbReference>
<keyword evidence="2" id="KW-0677">Repeat</keyword>
<keyword evidence="5" id="KW-0067">ATP-binding</keyword>
<dbReference type="Gene3D" id="1.10.10.10">
    <property type="entry name" value="Winged helix-like DNA-binding domain superfamily/Winged helix DNA-binding domain"/>
    <property type="match status" value="1"/>
</dbReference>
<keyword evidence="12" id="KW-1185">Reference proteome</keyword>
<dbReference type="SUPFAM" id="SSF52058">
    <property type="entry name" value="L domain-like"/>
    <property type="match status" value="1"/>
</dbReference>
<evidence type="ECO:0000256" key="5">
    <source>
        <dbReference type="ARBA" id="ARBA00022840"/>
    </source>
</evidence>
<feature type="domain" description="Disease resistance N-terminal" evidence="8">
    <location>
        <begin position="56"/>
        <end position="142"/>
    </location>
</feature>
<dbReference type="InterPro" id="IPR036388">
    <property type="entry name" value="WH-like_DNA-bd_sf"/>
</dbReference>
<keyword evidence="3" id="KW-0547">Nucleotide-binding</keyword>
<accession>A0A7N2L4T6</accession>
<keyword evidence="1" id="KW-0433">Leucine-rich repeat</keyword>
<dbReference type="InterPro" id="IPR041118">
    <property type="entry name" value="Rx_N"/>
</dbReference>
<dbReference type="Pfam" id="PF00931">
    <property type="entry name" value="NB-ARC"/>
    <property type="match status" value="1"/>
</dbReference>
<feature type="domain" description="R13L1/DRL21-like LRR repeat region" evidence="10">
    <location>
        <begin position="764"/>
        <end position="888"/>
    </location>
</feature>
<dbReference type="GO" id="GO:0051707">
    <property type="term" value="P:response to other organism"/>
    <property type="evidence" value="ECO:0007669"/>
    <property type="project" value="UniProtKB-ARBA"/>
</dbReference>
<organism evidence="11 12">
    <name type="scientific">Quercus lobata</name>
    <name type="common">Valley oak</name>
    <dbReference type="NCBI Taxonomy" id="97700"/>
    <lineage>
        <taxon>Eukaryota</taxon>
        <taxon>Viridiplantae</taxon>
        <taxon>Streptophyta</taxon>
        <taxon>Embryophyta</taxon>
        <taxon>Tracheophyta</taxon>
        <taxon>Spermatophyta</taxon>
        <taxon>Magnoliopsida</taxon>
        <taxon>eudicotyledons</taxon>
        <taxon>Gunneridae</taxon>
        <taxon>Pentapetalae</taxon>
        <taxon>rosids</taxon>
        <taxon>fabids</taxon>
        <taxon>Fagales</taxon>
        <taxon>Fagaceae</taxon>
        <taxon>Quercus</taxon>
    </lineage>
</organism>
<dbReference type="EnsemblPlants" id="QL03p010371:mrna">
    <property type="protein sequence ID" value="QL03p010371:mrna"/>
    <property type="gene ID" value="QL03p010371"/>
</dbReference>
<dbReference type="PANTHER" id="PTHR36766">
    <property type="entry name" value="PLANT BROAD-SPECTRUM MILDEW RESISTANCE PROTEIN RPW8"/>
    <property type="match status" value="1"/>
</dbReference>
<dbReference type="Gene3D" id="1.10.8.430">
    <property type="entry name" value="Helical domain of apoptotic protease-activating factors"/>
    <property type="match status" value="1"/>
</dbReference>
<evidence type="ECO:0000259" key="8">
    <source>
        <dbReference type="Pfam" id="PF18052"/>
    </source>
</evidence>
<dbReference type="PRINTS" id="PR00364">
    <property type="entry name" value="DISEASERSIST"/>
</dbReference>
<dbReference type="InterPro" id="IPR002182">
    <property type="entry name" value="NB-ARC"/>
</dbReference>
<dbReference type="GO" id="GO:0043531">
    <property type="term" value="F:ADP binding"/>
    <property type="evidence" value="ECO:0007669"/>
    <property type="project" value="InterPro"/>
</dbReference>
<dbReference type="InterPro" id="IPR032675">
    <property type="entry name" value="LRR_dom_sf"/>
</dbReference>
<evidence type="ECO:0000256" key="2">
    <source>
        <dbReference type="ARBA" id="ARBA00022737"/>
    </source>
</evidence>
<dbReference type="CDD" id="cd14798">
    <property type="entry name" value="RX-CC_like"/>
    <property type="match status" value="1"/>
</dbReference>
<evidence type="ECO:0000256" key="6">
    <source>
        <dbReference type="SAM" id="Coils"/>
    </source>
</evidence>
<dbReference type="Pfam" id="PF18052">
    <property type="entry name" value="Rx_N"/>
    <property type="match status" value="1"/>
</dbReference>
<keyword evidence="4" id="KW-0611">Plant defense</keyword>
<keyword evidence="6" id="KW-0175">Coiled coil</keyword>
<feature type="coiled-coil region" evidence="6">
    <location>
        <begin position="171"/>
        <end position="198"/>
    </location>
</feature>
<dbReference type="InParanoid" id="A0A7N2L4T6"/>
<evidence type="ECO:0000256" key="1">
    <source>
        <dbReference type="ARBA" id="ARBA00022614"/>
    </source>
</evidence>
<evidence type="ECO:0000256" key="4">
    <source>
        <dbReference type="ARBA" id="ARBA00022821"/>
    </source>
</evidence>
<evidence type="ECO:0000313" key="12">
    <source>
        <dbReference type="Proteomes" id="UP000594261"/>
    </source>
</evidence>
<dbReference type="EMBL" id="LRBV02000003">
    <property type="status" value="NOT_ANNOTATED_CDS"/>
    <property type="molecule type" value="Genomic_DNA"/>
</dbReference>
<reference evidence="11" key="2">
    <citation type="submission" date="2021-01" db="UniProtKB">
        <authorList>
            <consortium name="EnsemblPlants"/>
        </authorList>
    </citation>
    <scope>IDENTIFICATION</scope>
</reference>
<evidence type="ECO:0000259" key="7">
    <source>
        <dbReference type="Pfam" id="PF00931"/>
    </source>
</evidence>
<proteinExistence type="predicted"/>
<feature type="domain" description="Disease resistance protein winged helix" evidence="9">
    <location>
        <begin position="504"/>
        <end position="576"/>
    </location>
</feature>
<dbReference type="FunFam" id="1.10.10.10:FF:000322">
    <property type="entry name" value="Probable disease resistance protein At1g63360"/>
    <property type="match status" value="1"/>
</dbReference>